<organism evidence="2 3">
    <name type="scientific">Porphyra umbilicalis</name>
    <name type="common">Purple laver</name>
    <name type="synonym">Red alga</name>
    <dbReference type="NCBI Taxonomy" id="2786"/>
    <lineage>
        <taxon>Eukaryota</taxon>
        <taxon>Rhodophyta</taxon>
        <taxon>Bangiophyceae</taxon>
        <taxon>Bangiales</taxon>
        <taxon>Bangiaceae</taxon>
        <taxon>Porphyra</taxon>
    </lineage>
</organism>
<protein>
    <submittedName>
        <fullName evidence="2">Uncharacterized protein</fullName>
    </submittedName>
</protein>
<dbReference type="AlphaFoldDB" id="A0A1X6NIH1"/>
<proteinExistence type="predicted"/>
<evidence type="ECO:0000313" key="3">
    <source>
        <dbReference type="Proteomes" id="UP000218209"/>
    </source>
</evidence>
<gene>
    <name evidence="2" type="ORF">BU14_2951s0001</name>
</gene>
<evidence type="ECO:0000256" key="1">
    <source>
        <dbReference type="SAM" id="MobiDB-lite"/>
    </source>
</evidence>
<feature type="compositionally biased region" description="Pro residues" evidence="1">
    <location>
        <begin position="91"/>
        <end position="110"/>
    </location>
</feature>
<dbReference type="EMBL" id="KV920678">
    <property type="protein sequence ID" value="OSX68352.1"/>
    <property type="molecule type" value="Genomic_DNA"/>
</dbReference>
<evidence type="ECO:0000313" key="2">
    <source>
        <dbReference type="EMBL" id="OSX68352.1"/>
    </source>
</evidence>
<keyword evidence="3" id="KW-1185">Reference proteome</keyword>
<feature type="compositionally biased region" description="Pro residues" evidence="1">
    <location>
        <begin position="121"/>
        <end position="137"/>
    </location>
</feature>
<dbReference type="Proteomes" id="UP000218209">
    <property type="component" value="Unassembled WGS sequence"/>
</dbReference>
<feature type="compositionally biased region" description="Polar residues" evidence="1">
    <location>
        <begin position="1"/>
        <end position="11"/>
    </location>
</feature>
<name>A0A1X6NIH1_PORUM</name>
<reference evidence="2 3" key="1">
    <citation type="submission" date="2017-03" db="EMBL/GenBank/DDBJ databases">
        <title>WGS assembly of Porphyra umbilicalis.</title>
        <authorList>
            <person name="Brawley S.H."/>
            <person name="Blouin N.A."/>
            <person name="Ficko-Blean E."/>
            <person name="Wheeler G.L."/>
            <person name="Lohr M."/>
            <person name="Goodson H.V."/>
            <person name="Jenkins J.W."/>
            <person name="Blaby-Haas C.E."/>
            <person name="Helliwell K.E."/>
            <person name="Chan C."/>
            <person name="Marriage T."/>
            <person name="Bhattacharya D."/>
            <person name="Klein A.S."/>
            <person name="Badis Y."/>
            <person name="Brodie J."/>
            <person name="Cao Y."/>
            <person name="Collen J."/>
            <person name="Dittami S.M."/>
            <person name="Gachon C.M."/>
            <person name="Green B.R."/>
            <person name="Karpowicz S."/>
            <person name="Kim J.W."/>
            <person name="Kudahl U."/>
            <person name="Lin S."/>
            <person name="Michel G."/>
            <person name="Mittag M."/>
            <person name="Olson B.J."/>
            <person name="Pangilinan J."/>
            <person name="Peng Y."/>
            <person name="Qiu H."/>
            <person name="Shu S."/>
            <person name="Singer J.T."/>
            <person name="Smith A.G."/>
            <person name="Sprecher B.N."/>
            <person name="Wagner V."/>
            <person name="Wang W."/>
            <person name="Wang Z.-Y."/>
            <person name="Yan J."/>
            <person name="Yarish C."/>
            <person name="Zoeuner-Riek S."/>
            <person name="Zhuang Y."/>
            <person name="Zou Y."/>
            <person name="Lindquist E.A."/>
            <person name="Grimwood J."/>
            <person name="Barry K."/>
            <person name="Rokhsar D.S."/>
            <person name="Schmutz J."/>
            <person name="Stiller J.W."/>
            <person name="Grossman A.R."/>
            <person name="Prochnik S.E."/>
        </authorList>
    </citation>
    <scope>NUCLEOTIDE SEQUENCE [LARGE SCALE GENOMIC DNA]</scope>
    <source>
        <strain evidence="2">4086291</strain>
    </source>
</reference>
<feature type="region of interest" description="Disordered" evidence="1">
    <location>
        <begin position="1"/>
        <end position="137"/>
    </location>
</feature>
<sequence length="137" mass="14977">MTNTSTGNPWANDTLEHHTAHRPSTIGDKKRGVVTSQKKAKQGCTTLRVSQEATVAVDEPKKGPTTTPQPKTAARQRGRTPSARPGRPHLRAPPPPPPSRQSRPGPPARRPPARGRRRGPPRPPPPRARPPPPSRWR</sequence>
<feature type="compositionally biased region" description="Basic residues" evidence="1">
    <location>
        <begin position="111"/>
        <end position="120"/>
    </location>
</feature>
<accession>A0A1X6NIH1</accession>
<feature type="compositionally biased region" description="Low complexity" evidence="1">
    <location>
        <begin position="63"/>
        <end position="72"/>
    </location>
</feature>
<feature type="compositionally biased region" description="Polar residues" evidence="1">
    <location>
        <begin position="43"/>
        <end position="53"/>
    </location>
</feature>